<proteinExistence type="predicted"/>
<gene>
    <name evidence="1" type="ORF">GCA01S_013_00940</name>
</gene>
<sequence>MSRKGATHWVIPDGYIPVDSSGKLISHESICVVNLHEQDAHIDITIYFEDQEPIEKISVTVKGKRTRHIRTSSLEKGSKKIPAGVPYALEIESDIPIIVQYSRLDTTQAELALMSTMAYPVDN</sequence>
<dbReference type="PIRSF" id="PIRSF008711">
    <property type="entry name" value="UCP008711"/>
    <property type="match status" value="1"/>
</dbReference>
<evidence type="ECO:0000313" key="2">
    <source>
        <dbReference type="Proteomes" id="UP000023561"/>
    </source>
</evidence>
<dbReference type="RefSeq" id="WP_042407975.1">
    <property type="nucleotide sequence ID" value="NZ_BAWO01000013.1"/>
</dbReference>
<protein>
    <recommendedName>
        <fullName evidence="3">Sensory rhodopsin transducer</fullName>
    </recommendedName>
</protein>
<keyword evidence="2" id="KW-1185">Reference proteome</keyword>
<dbReference type="EMBL" id="BAWO01000013">
    <property type="protein sequence ID" value="GAJ39212.1"/>
    <property type="molecule type" value="Genomic_DNA"/>
</dbReference>
<dbReference type="SUPFAM" id="SSF89232">
    <property type="entry name" value="Hypothetical protein TM1070"/>
    <property type="match status" value="1"/>
</dbReference>
<dbReference type="AlphaFoldDB" id="A0A023DDH5"/>
<evidence type="ECO:0008006" key="3">
    <source>
        <dbReference type="Google" id="ProtNLM"/>
    </source>
</evidence>
<dbReference type="InterPro" id="IPR009794">
    <property type="entry name" value="ASRT"/>
</dbReference>
<accession>A0A023DDH5</accession>
<dbReference type="Gene3D" id="2.60.290.11">
    <property type="entry name" value="TM1070-like"/>
    <property type="match status" value="1"/>
</dbReference>
<dbReference type="InterPro" id="IPR036698">
    <property type="entry name" value="TM1070-like_sf"/>
</dbReference>
<dbReference type="Pfam" id="PF07100">
    <property type="entry name" value="ASRT"/>
    <property type="match status" value="1"/>
</dbReference>
<name>A0A023DDH5_9BACL</name>
<dbReference type="Proteomes" id="UP000023561">
    <property type="component" value="Unassembled WGS sequence"/>
</dbReference>
<evidence type="ECO:0000313" key="1">
    <source>
        <dbReference type="EMBL" id="GAJ39212.1"/>
    </source>
</evidence>
<reference evidence="1 2" key="1">
    <citation type="submission" date="2014-04" db="EMBL/GenBank/DDBJ databases">
        <title>Whole genome shotgun sequence of Geobacillus caldoxylosilyticus NBRC 107762.</title>
        <authorList>
            <person name="Hosoyama A."/>
            <person name="Hosoyama Y."/>
            <person name="Katano-Makiyama Y."/>
            <person name="Tsuchikane K."/>
            <person name="Ohji S."/>
            <person name="Ichikawa N."/>
            <person name="Yamazoe A."/>
            <person name="Fujita N."/>
        </authorList>
    </citation>
    <scope>NUCLEOTIDE SEQUENCE [LARGE SCALE GENOMIC DNA]</scope>
    <source>
        <strain evidence="1 2">NBRC 107762</strain>
    </source>
</reference>
<comment type="caution">
    <text evidence="1">The sequence shown here is derived from an EMBL/GenBank/DDBJ whole genome shotgun (WGS) entry which is preliminary data.</text>
</comment>
<dbReference type="OrthoDB" id="512504at2"/>
<organism evidence="1 2">
    <name type="scientific">Parageobacillus caldoxylosilyticus NBRC 107762</name>
    <dbReference type="NCBI Taxonomy" id="1220594"/>
    <lineage>
        <taxon>Bacteria</taxon>
        <taxon>Bacillati</taxon>
        <taxon>Bacillota</taxon>
        <taxon>Bacilli</taxon>
        <taxon>Bacillales</taxon>
        <taxon>Anoxybacillaceae</taxon>
        <taxon>Saccharococcus</taxon>
    </lineage>
</organism>